<dbReference type="Proteomes" id="UP000766336">
    <property type="component" value="Unassembled WGS sequence"/>
</dbReference>
<evidence type="ECO:0000313" key="6">
    <source>
        <dbReference type="EMBL" id="MBS7812129.1"/>
    </source>
</evidence>
<dbReference type="InterPro" id="IPR009057">
    <property type="entry name" value="Homeodomain-like_sf"/>
</dbReference>
<dbReference type="PANTHER" id="PTHR30055">
    <property type="entry name" value="HTH-TYPE TRANSCRIPTIONAL REGULATOR RUTR"/>
    <property type="match status" value="1"/>
</dbReference>
<dbReference type="PANTHER" id="PTHR30055:SF234">
    <property type="entry name" value="HTH-TYPE TRANSCRIPTIONAL REGULATOR BETI"/>
    <property type="match status" value="1"/>
</dbReference>
<evidence type="ECO:0000256" key="2">
    <source>
        <dbReference type="ARBA" id="ARBA00023125"/>
    </source>
</evidence>
<keyword evidence="2 4" id="KW-0238">DNA-binding</keyword>
<dbReference type="Gene3D" id="1.10.357.10">
    <property type="entry name" value="Tetracycline Repressor, domain 2"/>
    <property type="match status" value="1"/>
</dbReference>
<evidence type="ECO:0000256" key="4">
    <source>
        <dbReference type="PROSITE-ProRule" id="PRU00335"/>
    </source>
</evidence>
<dbReference type="PROSITE" id="PS50977">
    <property type="entry name" value="HTH_TETR_2"/>
    <property type="match status" value="1"/>
</dbReference>
<dbReference type="Pfam" id="PF00440">
    <property type="entry name" value="TetR_N"/>
    <property type="match status" value="1"/>
</dbReference>
<evidence type="ECO:0000259" key="5">
    <source>
        <dbReference type="PROSITE" id="PS50977"/>
    </source>
</evidence>
<comment type="caution">
    <text evidence="6">The sequence shown here is derived from an EMBL/GenBank/DDBJ whole genome shotgun (WGS) entry which is preliminary data.</text>
</comment>
<dbReference type="InterPro" id="IPR050109">
    <property type="entry name" value="HTH-type_TetR-like_transc_reg"/>
</dbReference>
<protein>
    <submittedName>
        <fullName evidence="6">TetR family transcriptional regulator</fullName>
    </submittedName>
</protein>
<dbReference type="InterPro" id="IPR036271">
    <property type="entry name" value="Tet_transcr_reg_TetR-rel_C_sf"/>
</dbReference>
<feature type="DNA-binding region" description="H-T-H motif" evidence="4">
    <location>
        <begin position="39"/>
        <end position="58"/>
    </location>
</feature>
<feature type="domain" description="HTH tetR-type" evidence="5">
    <location>
        <begin position="17"/>
        <end position="76"/>
    </location>
</feature>
<dbReference type="EMBL" id="JAHCDA010000002">
    <property type="protein sequence ID" value="MBS7812129.1"/>
    <property type="molecule type" value="Genomic_DNA"/>
</dbReference>
<sequence length="195" mass="20873">MADDAEEMGRKPRADAQRNRGRLLAAAKQAFAEKGVGVSLEEIARTAGLGIGTLYRHFPTRDALVEEVYRHETSQLATAAERLAAELPPVEALREWMLLFVDYLATKLIMAEALGAMVSGREELHAASGTMIKAAIATLAERAAESGAIRLSIAPLDLLRAVFGVSNASAGPGWEENAKRLVDILIAGMRVPPQG</sequence>
<evidence type="ECO:0000313" key="7">
    <source>
        <dbReference type="Proteomes" id="UP000766336"/>
    </source>
</evidence>
<evidence type="ECO:0000256" key="1">
    <source>
        <dbReference type="ARBA" id="ARBA00023015"/>
    </source>
</evidence>
<dbReference type="RefSeq" id="WP_213670761.1">
    <property type="nucleotide sequence ID" value="NZ_JAHCDA010000002.1"/>
</dbReference>
<keyword evidence="3" id="KW-0804">Transcription</keyword>
<accession>A0ABS5QEK5</accession>
<dbReference type="SUPFAM" id="SSF48498">
    <property type="entry name" value="Tetracyclin repressor-like, C-terminal domain"/>
    <property type="match status" value="1"/>
</dbReference>
<dbReference type="InterPro" id="IPR049445">
    <property type="entry name" value="TetR_SbtR-like_C"/>
</dbReference>
<dbReference type="SUPFAM" id="SSF46689">
    <property type="entry name" value="Homeodomain-like"/>
    <property type="match status" value="1"/>
</dbReference>
<gene>
    <name evidence="6" type="ORF">KHU32_14345</name>
</gene>
<keyword evidence="7" id="KW-1185">Reference proteome</keyword>
<keyword evidence="1" id="KW-0805">Transcription regulation</keyword>
<evidence type="ECO:0000256" key="3">
    <source>
        <dbReference type="ARBA" id="ARBA00023163"/>
    </source>
</evidence>
<organism evidence="6 7">
    <name type="scientific">Roseococcus pinisoli</name>
    <dbReference type="NCBI Taxonomy" id="2835040"/>
    <lineage>
        <taxon>Bacteria</taxon>
        <taxon>Pseudomonadati</taxon>
        <taxon>Pseudomonadota</taxon>
        <taxon>Alphaproteobacteria</taxon>
        <taxon>Acetobacterales</taxon>
        <taxon>Roseomonadaceae</taxon>
        <taxon>Roseococcus</taxon>
    </lineage>
</organism>
<dbReference type="PRINTS" id="PR00455">
    <property type="entry name" value="HTHTETR"/>
</dbReference>
<name>A0ABS5QEK5_9PROT</name>
<dbReference type="Pfam" id="PF21597">
    <property type="entry name" value="TetR_C_43"/>
    <property type="match status" value="1"/>
</dbReference>
<reference evidence="6 7" key="1">
    <citation type="submission" date="2021-05" db="EMBL/GenBank/DDBJ databases">
        <title>Roseococcus sp. XZZS9, whole genome shotgun sequencing project.</title>
        <authorList>
            <person name="Zhao G."/>
            <person name="Shen L."/>
        </authorList>
    </citation>
    <scope>NUCLEOTIDE SEQUENCE [LARGE SCALE GENOMIC DNA]</scope>
    <source>
        <strain evidence="6 7">XZZS9</strain>
    </source>
</reference>
<proteinExistence type="predicted"/>
<dbReference type="InterPro" id="IPR001647">
    <property type="entry name" value="HTH_TetR"/>
</dbReference>